<dbReference type="Pfam" id="PF03401">
    <property type="entry name" value="TctC"/>
    <property type="match status" value="1"/>
</dbReference>
<dbReference type="RefSeq" id="WP_139679233.1">
    <property type="nucleotide sequence ID" value="NZ_VDMN01000009.1"/>
</dbReference>
<dbReference type="InterPro" id="IPR042100">
    <property type="entry name" value="Bug_dom1"/>
</dbReference>
<evidence type="ECO:0000313" key="3">
    <source>
        <dbReference type="Proteomes" id="UP000311605"/>
    </source>
</evidence>
<organism evidence="2 3">
    <name type="scientific">Aliirhizobium smilacinae</name>
    <dbReference type="NCBI Taxonomy" id="1395944"/>
    <lineage>
        <taxon>Bacteria</taxon>
        <taxon>Pseudomonadati</taxon>
        <taxon>Pseudomonadota</taxon>
        <taxon>Alphaproteobacteria</taxon>
        <taxon>Hyphomicrobiales</taxon>
        <taxon>Rhizobiaceae</taxon>
        <taxon>Aliirhizobium</taxon>
    </lineage>
</organism>
<dbReference type="EMBL" id="VDMN01000009">
    <property type="protein sequence ID" value="TNM60335.1"/>
    <property type="molecule type" value="Genomic_DNA"/>
</dbReference>
<dbReference type="PIRSF" id="PIRSF017082">
    <property type="entry name" value="YflP"/>
    <property type="match status" value="1"/>
</dbReference>
<dbReference type="Proteomes" id="UP000311605">
    <property type="component" value="Unassembled WGS sequence"/>
</dbReference>
<sequence>MDRRQFLIASGGVLTLPTFAFSQPIETPSESATIVVGFSAGGAGDLAARVAAEYAKQNRNYPVGVEFRPGAGGTIATDQVRRAPANGSVLSLYSASPILVAPQIQNLPYNPLSDFTYITAFANTAIPAFVRADSPLQSWAELLAFAKDNAGKLRWATAAPRGMAHIATEAAFRQEAVTGAFVPFSGGTDAITALLGGHIDMVVAADFAPHLRAGKVRLLAESGPDPIAGHPDIPTFKQLGYPLSVASSYGLFGPADLPKPIVRFWEQAIQDMLGTEVYGKFLTTLGGQETYEDSDALTASVKTNFTDIGKQIELLGFAR</sequence>
<dbReference type="OrthoDB" id="8443386at2"/>
<dbReference type="AlphaFoldDB" id="A0A5C4XA21"/>
<reference evidence="2 3" key="1">
    <citation type="submission" date="2019-06" db="EMBL/GenBank/DDBJ databases">
        <title>The draft genome of Rhizobium smilacinae PTYR-5.</title>
        <authorList>
            <person name="Liu L."/>
            <person name="Li L."/>
            <person name="Zhang X."/>
        </authorList>
    </citation>
    <scope>NUCLEOTIDE SEQUENCE [LARGE SCALE GENOMIC DNA]</scope>
    <source>
        <strain evidence="2 3">PTYR-5</strain>
    </source>
</reference>
<dbReference type="Gene3D" id="3.40.190.150">
    <property type="entry name" value="Bordetella uptake gene, domain 1"/>
    <property type="match status" value="1"/>
</dbReference>
<dbReference type="InterPro" id="IPR005064">
    <property type="entry name" value="BUG"/>
</dbReference>
<dbReference type="Gene3D" id="3.40.190.10">
    <property type="entry name" value="Periplasmic binding protein-like II"/>
    <property type="match status" value="1"/>
</dbReference>
<comment type="caution">
    <text evidence="2">The sequence shown here is derived from an EMBL/GenBank/DDBJ whole genome shotgun (WGS) entry which is preliminary data.</text>
</comment>
<dbReference type="PANTHER" id="PTHR42928:SF5">
    <property type="entry name" value="BLR1237 PROTEIN"/>
    <property type="match status" value="1"/>
</dbReference>
<gene>
    <name evidence="2" type="ORF">FHP24_26440</name>
</gene>
<proteinExistence type="inferred from homology"/>
<dbReference type="SUPFAM" id="SSF53850">
    <property type="entry name" value="Periplasmic binding protein-like II"/>
    <property type="match status" value="1"/>
</dbReference>
<comment type="similarity">
    <text evidence="1">Belongs to the UPF0065 (bug) family.</text>
</comment>
<keyword evidence="3" id="KW-1185">Reference proteome</keyword>
<dbReference type="PANTHER" id="PTHR42928">
    <property type="entry name" value="TRICARBOXYLATE-BINDING PROTEIN"/>
    <property type="match status" value="1"/>
</dbReference>
<dbReference type="CDD" id="cd07012">
    <property type="entry name" value="PBP2_Bug_TTT"/>
    <property type="match status" value="1"/>
</dbReference>
<evidence type="ECO:0000313" key="2">
    <source>
        <dbReference type="EMBL" id="TNM60335.1"/>
    </source>
</evidence>
<accession>A0A5C4XA21</accession>
<name>A0A5C4XA21_9HYPH</name>
<protein>
    <submittedName>
        <fullName evidence="2">Tripartite tricarboxylate transporter substrate binding protein</fullName>
    </submittedName>
</protein>
<evidence type="ECO:0000256" key="1">
    <source>
        <dbReference type="ARBA" id="ARBA00006987"/>
    </source>
</evidence>